<evidence type="ECO:0000313" key="2">
    <source>
        <dbReference type="Proteomes" id="UP000822184"/>
    </source>
</evidence>
<organism evidence="1 2">
    <name type="scientific">Clostridium beijerinckii</name>
    <name type="common">Clostridium MP</name>
    <dbReference type="NCBI Taxonomy" id="1520"/>
    <lineage>
        <taxon>Bacteria</taxon>
        <taxon>Bacillati</taxon>
        <taxon>Bacillota</taxon>
        <taxon>Clostridia</taxon>
        <taxon>Eubacteriales</taxon>
        <taxon>Clostridiaceae</taxon>
        <taxon>Clostridium</taxon>
    </lineage>
</organism>
<proteinExistence type="predicted"/>
<gene>
    <name evidence="1" type="ORF">BCD95_004116</name>
</gene>
<dbReference type="RefSeq" id="WP_077855560.1">
    <property type="nucleotide sequence ID" value="NZ_JABTDW010000001.1"/>
</dbReference>
<protein>
    <submittedName>
        <fullName evidence="1">Uncharacterized protein</fullName>
    </submittedName>
</protein>
<accession>A0AAE5LRM2</accession>
<dbReference type="Proteomes" id="UP000822184">
    <property type="component" value="Unassembled WGS sequence"/>
</dbReference>
<sequence>MIVKIQKSLNDNSMLIYSEDREIMYQDTLDPDIDKVLGNKCKGYFQAELDKNNQLVIGKKIRNQNW</sequence>
<dbReference type="EMBL" id="JABTDW010000001">
    <property type="protein sequence ID" value="NSB15857.1"/>
    <property type="molecule type" value="Genomic_DNA"/>
</dbReference>
<dbReference type="AlphaFoldDB" id="A0AAE5LRM2"/>
<reference evidence="1" key="1">
    <citation type="submission" date="2020-06" db="EMBL/GenBank/DDBJ databases">
        <title>Genomic insights into acetone-butanol-ethanol (ABE) fermentation by sequencing solventogenic clostridia strains.</title>
        <authorList>
            <person name="Brown S."/>
        </authorList>
    </citation>
    <scope>NUCLEOTIDE SEQUENCE</scope>
    <source>
        <strain evidence="1">DJ123</strain>
    </source>
</reference>
<name>A0AAE5LRM2_CLOBE</name>
<evidence type="ECO:0000313" key="1">
    <source>
        <dbReference type="EMBL" id="NSB15857.1"/>
    </source>
</evidence>
<comment type="caution">
    <text evidence="1">The sequence shown here is derived from an EMBL/GenBank/DDBJ whole genome shotgun (WGS) entry which is preliminary data.</text>
</comment>